<dbReference type="AlphaFoldDB" id="A0A194S4Y0"/>
<dbReference type="InterPro" id="IPR013094">
    <property type="entry name" value="AB_hydrolase_3"/>
</dbReference>
<evidence type="ECO:0000259" key="1">
    <source>
        <dbReference type="Pfam" id="PF07859"/>
    </source>
</evidence>
<sequence>MSLLSRARLIVTSTLVAYLAFLASLTYEPVQNSLIYLHGLRFPHGTDFARPELVGFAPAKVRPFNLTTHDGARLGAWQVLPRNLYEDAIATYGVPEDGPLPDHVFDQALHKLTTVLYFHGNAGTRAAGNRVRVARHMSDMDASFLIVDYRGFADSSRTPPPSEEGLLTDARRAWDWLVVDKGVAPAQVAVMGQSLGTGVSAGLVARLADEGVAPRALVLVAPFSSIPTLLETYRLGNLIPILSPLRHFPRVLDSLLALLKTRFDTHAVIHSITCPILILHAHNDPVIPLAHTRRLADQLLGPLVAPHAADSDEAAHEARRHVVRERRVGGWGVVSRFERGEGLGEVVWAEAVKGAHNEIGTGEFSIELIKEIIFKGKASV</sequence>
<dbReference type="OrthoDB" id="446723at2759"/>
<dbReference type="GeneID" id="28977682"/>
<name>A0A194S4Y0_RHOGW</name>
<accession>A0A194S4Y0</accession>
<protein>
    <recommendedName>
        <fullName evidence="1">Alpha/beta hydrolase fold-3 domain-containing protein</fullName>
    </recommendedName>
</protein>
<keyword evidence="3" id="KW-1185">Reference proteome</keyword>
<dbReference type="PANTHER" id="PTHR12277:SF194">
    <property type="entry name" value="FI04476P"/>
    <property type="match status" value="1"/>
</dbReference>
<dbReference type="InterPro" id="IPR029058">
    <property type="entry name" value="AB_hydrolase_fold"/>
</dbReference>
<evidence type="ECO:0000313" key="2">
    <source>
        <dbReference type="EMBL" id="KPV74471.1"/>
    </source>
</evidence>
<proteinExistence type="predicted"/>
<evidence type="ECO:0000313" key="3">
    <source>
        <dbReference type="Proteomes" id="UP000053890"/>
    </source>
</evidence>
<dbReference type="GO" id="GO:0004622">
    <property type="term" value="F:phosphatidylcholine lysophospholipase activity"/>
    <property type="evidence" value="ECO:0007669"/>
    <property type="project" value="TreeGrafter"/>
</dbReference>
<gene>
    <name evidence="2" type="ORF">RHOBADRAFT_54287</name>
</gene>
<dbReference type="Pfam" id="PF07859">
    <property type="entry name" value="Abhydrolase_3"/>
    <property type="match status" value="1"/>
</dbReference>
<dbReference type="SUPFAM" id="SSF53474">
    <property type="entry name" value="alpha/beta-Hydrolases"/>
    <property type="match status" value="1"/>
</dbReference>
<dbReference type="Proteomes" id="UP000053890">
    <property type="component" value="Unassembled WGS sequence"/>
</dbReference>
<feature type="domain" description="Alpha/beta hydrolase fold-3" evidence="1">
    <location>
        <begin position="115"/>
        <end position="233"/>
    </location>
</feature>
<dbReference type="RefSeq" id="XP_018270520.1">
    <property type="nucleotide sequence ID" value="XM_018417234.1"/>
</dbReference>
<dbReference type="PANTHER" id="PTHR12277">
    <property type="entry name" value="ALPHA/BETA HYDROLASE DOMAIN-CONTAINING PROTEIN"/>
    <property type="match status" value="1"/>
</dbReference>
<dbReference type="GO" id="GO:0047372">
    <property type="term" value="F:monoacylglycerol lipase activity"/>
    <property type="evidence" value="ECO:0007669"/>
    <property type="project" value="TreeGrafter"/>
</dbReference>
<dbReference type="Gene3D" id="3.40.50.1820">
    <property type="entry name" value="alpha/beta hydrolase"/>
    <property type="match status" value="1"/>
</dbReference>
<dbReference type="OMA" id="WYEGRRV"/>
<dbReference type="GO" id="GO:0052651">
    <property type="term" value="P:monoacylglycerol catabolic process"/>
    <property type="evidence" value="ECO:0007669"/>
    <property type="project" value="TreeGrafter"/>
</dbReference>
<dbReference type="STRING" id="578459.A0A194S4Y0"/>
<organism evidence="2 3">
    <name type="scientific">Rhodotorula graminis (strain WP1)</name>
    <dbReference type="NCBI Taxonomy" id="578459"/>
    <lineage>
        <taxon>Eukaryota</taxon>
        <taxon>Fungi</taxon>
        <taxon>Dikarya</taxon>
        <taxon>Basidiomycota</taxon>
        <taxon>Pucciniomycotina</taxon>
        <taxon>Microbotryomycetes</taxon>
        <taxon>Sporidiobolales</taxon>
        <taxon>Sporidiobolaceae</taxon>
        <taxon>Rhodotorula</taxon>
    </lineage>
</organism>
<dbReference type="GO" id="GO:0005789">
    <property type="term" value="C:endoplasmic reticulum membrane"/>
    <property type="evidence" value="ECO:0007669"/>
    <property type="project" value="TreeGrafter"/>
</dbReference>
<reference evidence="2 3" key="1">
    <citation type="journal article" date="2015" name="Front. Microbiol.">
        <title>Genome sequence of the plant growth promoting endophytic yeast Rhodotorula graminis WP1.</title>
        <authorList>
            <person name="Firrincieli A."/>
            <person name="Otillar R."/>
            <person name="Salamov A."/>
            <person name="Schmutz J."/>
            <person name="Khan Z."/>
            <person name="Redman R.S."/>
            <person name="Fleck N.D."/>
            <person name="Lindquist E."/>
            <person name="Grigoriev I.V."/>
            <person name="Doty S.L."/>
        </authorList>
    </citation>
    <scope>NUCLEOTIDE SEQUENCE [LARGE SCALE GENOMIC DNA]</scope>
    <source>
        <strain evidence="2 3">WP1</strain>
    </source>
</reference>
<dbReference type="GO" id="GO:0006660">
    <property type="term" value="P:phosphatidylserine catabolic process"/>
    <property type="evidence" value="ECO:0007669"/>
    <property type="project" value="TreeGrafter"/>
</dbReference>
<dbReference type="EMBL" id="KQ474080">
    <property type="protein sequence ID" value="KPV74471.1"/>
    <property type="molecule type" value="Genomic_DNA"/>
</dbReference>